<proteinExistence type="predicted"/>
<evidence type="ECO:0000313" key="2">
    <source>
        <dbReference type="EMBL" id="MBB5427474.1"/>
    </source>
</evidence>
<dbReference type="RefSeq" id="WP_184132097.1">
    <property type="nucleotide sequence ID" value="NZ_JACHDD010000009.1"/>
</dbReference>
<dbReference type="AlphaFoldDB" id="A0A7W8QC25"/>
<dbReference type="InterPro" id="IPR011600">
    <property type="entry name" value="Pept_C14_caspase"/>
</dbReference>
<dbReference type="Gene3D" id="3.40.50.1460">
    <property type="match status" value="1"/>
</dbReference>
<dbReference type="EMBL" id="JACHDD010000009">
    <property type="protein sequence ID" value="MBB5427474.1"/>
    <property type="molecule type" value="Genomic_DNA"/>
</dbReference>
<keyword evidence="3" id="KW-1185">Reference proteome</keyword>
<feature type="domain" description="Peptidase C14 caspase" evidence="1">
    <location>
        <begin position="94"/>
        <end position="242"/>
    </location>
</feature>
<evidence type="ECO:0000259" key="1">
    <source>
        <dbReference type="Pfam" id="PF00656"/>
    </source>
</evidence>
<sequence>MTTQLNVPGAGLHAVVIGVNRYLHLNNGGAAERVQYHGMNQLESPVPSALRLARWLMNGRVDASAPLRTLRVLVTNPERCAPDLLDADVPCVPPVFNNIRESVFDLMHKGNEDPENKLLFYFCGHGLSYSGTDTLLAEDFGSNEWDHFQHAINVDYLLGGMSNCKAQSQLYLFDACRTDGRVYPPAPAKFGDAIVNLERLESVDAKQVSLWASNVGNRAMGYRDGRPSVFAEAVLASLLGAAARKERNGYRISTSRLKEAIDAYVRERAPRARQVTDLRSTTLDFTIAELQNLPVVPVTVRCDDESIRGPAQFSYWSHPKRDGDAALDTRELADAPWHIDVAAGLYDFAAEFADADLRYMLSEEIAPPYAHVYF</sequence>
<protein>
    <recommendedName>
        <fullName evidence="1">Peptidase C14 caspase domain-containing protein</fullName>
    </recommendedName>
</protein>
<gene>
    <name evidence="2" type="ORF">HDG40_005653</name>
</gene>
<dbReference type="InterPro" id="IPR029030">
    <property type="entry name" value="Caspase-like_dom_sf"/>
</dbReference>
<evidence type="ECO:0000313" key="3">
    <source>
        <dbReference type="Proteomes" id="UP000592780"/>
    </source>
</evidence>
<dbReference type="GO" id="GO:0004197">
    <property type="term" value="F:cysteine-type endopeptidase activity"/>
    <property type="evidence" value="ECO:0007669"/>
    <property type="project" value="InterPro"/>
</dbReference>
<dbReference type="Pfam" id="PF00656">
    <property type="entry name" value="Peptidase_C14"/>
    <property type="match status" value="1"/>
</dbReference>
<dbReference type="SUPFAM" id="SSF52129">
    <property type="entry name" value="Caspase-like"/>
    <property type="match status" value="1"/>
</dbReference>
<reference evidence="2 3" key="1">
    <citation type="submission" date="2020-08" db="EMBL/GenBank/DDBJ databases">
        <title>Genomic Encyclopedia of Type Strains, Phase IV (KMG-V): Genome sequencing to study the core and pangenomes of soil and plant-associated prokaryotes.</title>
        <authorList>
            <person name="Whitman W."/>
        </authorList>
    </citation>
    <scope>NUCLEOTIDE SEQUENCE [LARGE SCALE GENOMIC DNA]</scope>
    <source>
        <strain evidence="2 3">JPY158</strain>
    </source>
</reference>
<dbReference type="Proteomes" id="UP000592780">
    <property type="component" value="Unassembled WGS sequence"/>
</dbReference>
<dbReference type="GO" id="GO:0006508">
    <property type="term" value="P:proteolysis"/>
    <property type="evidence" value="ECO:0007669"/>
    <property type="project" value="InterPro"/>
</dbReference>
<accession>A0A7W8QC25</accession>
<name>A0A7W8QC25_PARAM</name>
<comment type="caution">
    <text evidence="2">The sequence shown here is derived from an EMBL/GenBank/DDBJ whole genome shotgun (WGS) entry which is preliminary data.</text>
</comment>
<organism evidence="2 3">
    <name type="scientific">Paraburkholderia atlantica</name>
    <dbReference type="NCBI Taxonomy" id="2654982"/>
    <lineage>
        <taxon>Bacteria</taxon>
        <taxon>Pseudomonadati</taxon>
        <taxon>Pseudomonadota</taxon>
        <taxon>Betaproteobacteria</taxon>
        <taxon>Burkholderiales</taxon>
        <taxon>Burkholderiaceae</taxon>
        <taxon>Paraburkholderia</taxon>
    </lineage>
</organism>